<proteinExistence type="predicted"/>
<feature type="region of interest" description="Disordered" evidence="4">
    <location>
        <begin position="1"/>
        <end position="26"/>
    </location>
</feature>
<name>A0A917GIE7_9MICC</name>
<dbReference type="Proteomes" id="UP000638848">
    <property type="component" value="Unassembled WGS sequence"/>
</dbReference>
<dbReference type="FunFam" id="3.40.309.10:FF:000002">
    <property type="entry name" value="Methylmalonate-semialdehyde dehydrogenase (Acylating)"/>
    <property type="match status" value="1"/>
</dbReference>
<evidence type="ECO:0000256" key="4">
    <source>
        <dbReference type="SAM" id="MobiDB-lite"/>
    </source>
</evidence>
<dbReference type="AlphaFoldDB" id="A0A917GIE7"/>
<reference evidence="6" key="1">
    <citation type="journal article" date="2014" name="Int. J. Syst. Evol. Microbiol.">
        <title>Complete genome sequence of Corynebacterium casei LMG S-19264T (=DSM 44701T), isolated from a smear-ripened cheese.</title>
        <authorList>
            <consortium name="US DOE Joint Genome Institute (JGI-PGF)"/>
            <person name="Walter F."/>
            <person name="Albersmeier A."/>
            <person name="Kalinowski J."/>
            <person name="Ruckert C."/>
        </authorList>
    </citation>
    <scope>NUCLEOTIDE SEQUENCE</scope>
    <source>
        <strain evidence="6">CGMCC 1.12187</strain>
    </source>
</reference>
<gene>
    <name evidence="6" type="primary">mmsA</name>
    <name evidence="6" type="ORF">GCM10011374_06860</name>
</gene>
<evidence type="ECO:0000313" key="6">
    <source>
        <dbReference type="EMBL" id="GGG47096.1"/>
    </source>
</evidence>
<dbReference type="NCBIfam" id="TIGR01722">
    <property type="entry name" value="MMSDH"/>
    <property type="match status" value="1"/>
</dbReference>
<evidence type="ECO:0000256" key="2">
    <source>
        <dbReference type="ARBA" id="ARBA00023002"/>
    </source>
</evidence>
<keyword evidence="2" id="KW-0560">Oxidoreductase</keyword>
<dbReference type="Gene3D" id="3.40.605.10">
    <property type="entry name" value="Aldehyde Dehydrogenase, Chain A, domain 1"/>
    <property type="match status" value="1"/>
</dbReference>
<dbReference type="GO" id="GO:0006574">
    <property type="term" value="P:L-valine catabolic process"/>
    <property type="evidence" value="ECO:0007669"/>
    <property type="project" value="TreeGrafter"/>
</dbReference>
<dbReference type="InterPro" id="IPR015590">
    <property type="entry name" value="Aldehyde_DH_dom"/>
</dbReference>
<dbReference type="PROSITE" id="PS00070">
    <property type="entry name" value="ALDEHYDE_DEHYDR_CYS"/>
    <property type="match status" value="1"/>
</dbReference>
<dbReference type="EC" id="1.2.1.27" evidence="1"/>
<evidence type="ECO:0000313" key="7">
    <source>
        <dbReference type="Proteomes" id="UP000638848"/>
    </source>
</evidence>
<comment type="caution">
    <text evidence="6">The sequence shown here is derived from an EMBL/GenBank/DDBJ whole genome shotgun (WGS) entry which is preliminary data.</text>
</comment>
<dbReference type="Pfam" id="PF00171">
    <property type="entry name" value="Aldedh"/>
    <property type="match status" value="1"/>
</dbReference>
<dbReference type="InterPro" id="IPR016163">
    <property type="entry name" value="Ald_DH_C"/>
</dbReference>
<organism evidence="6 7">
    <name type="scientific">Kocuria dechangensis</name>
    <dbReference type="NCBI Taxonomy" id="1176249"/>
    <lineage>
        <taxon>Bacteria</taxon>
        <taxon>Bacillati</taxon>
        <taxon>Actinomycetota</taxon>
        <taxon>Actinomycetes</taxon>
        <taxon>Micrococcales</taxon>
        <taxon>Micrococcaceae</taxon>
        <taxon>Kocuria</taxon>
    </lineage>
</organism>
<dbReference type="InterPro" id="IPR016160">
    <property type="entry name" value="Ald_DH_CS_CYS"/>
</dbReference>
<dbReference type="GO" id="GO:0004491">
    <property type="term" value="F:methylmalonate-semialdehyde dehydrogenase (acylating, NAD) activity"/>
    <property type="evidence" value="ECO:0007669"/>
    <property type="project" value="UniProtKB-EC"/>
</dbReference>
<feature type="compositionally biased region" description="Basic and acidic residues" evidence="4">
    <location>
        <begin position="1"/>
        <end position="16"/>
    </location>
</feature>
<dbReference type="CDD" id="cd07085">
    <property type="entry name" value="ALDH_F6_MMSDH"/>
    <property type="match status" value="1"/>
</dbReference>
<dbReference type="PANTHER" id="PTHR43866:SF4">
    <property type="entry name" value="MALONATE-SEMIALDEHYDE DEHYDROGENASE"/>
    <property type="match status" value="1"/>
</dbReference>
<accession>A0A917GIE7</accession>
<dbReference type="InterPro" id="IPR016162">
    <property type="entry name" value="Ald_DH_N"/>
</dbReference>
<dbReference type="SUPFAM" id="SSF53720">
    <property type="entry name" value="ALDH-like"/>
    <property type="match status" value="1"/>
</dbReference>
<evidence type="ECO:0000256" key="1">
    <source>
        <dbReference type="ARBA" id="ARBA00013048"/>
    </source>
</evidence>
<keyword evidence="3" id="KW-0520">NAD</keyword>
<dbReference type="GO" id="GO:0006210">
    <property type="term" value="P:thymine catabolic process"/>
    <property type="evidence" value="ECO:0007669"/>
    <property type="project" value="TreeGrafter"/>
</dbReference>
<dbReference type="PANTHER" id="PTHR43866">
    <property type="entry name" value="MALONATE-SEMIALDEHYDE DEHYDROGENASE"/>
    <property type="match status" value="1"/>
</dbReference>
<sequence length="521" mass="55465">MQDFKHSAETTAERMPQDAAANAAKQATGDVVEHYIGGERCGGSQRSAPVYDPATGQVTKQVLLANAEEVATAIETAEAALPAWRATGLAKRTAIMFKVENIIRTRTPELAAIITSEHGKVLSDAAGEVARGLENVQFCSGLMHHMKGDYLEQAASGVDVHQTRQPVGVVACITPFNFPAMVPLWMITTAIAAGNTVILKPSERDPSAAVWIAEAFAEAGLPPGVLNVVHGDKEAVDEILTNPLVKAVSFVGSTPIAKYIYETSAQNGKRVQALGGAKNHMVVMPDADLDGAADAVVSAAYGSAGERCMAVSVLVTVGDVADPLIEKVADRIGKLTIGPGSDPKSEMGPLITRQALDRVNGYVQGAAAEGATVVVDGTQKEFDGDGFFTGISLVDHVRPGMKVYDEEIFGPVLSVVRVETYEEAVKLINSNQFANGVAVFTRDGKTARQFEFEIEVGMVGVNVPIPVPIGAFSFGGWKNSLFGDTHMYGPESFNFYTRRKLVTTRWPHPSESQINLGFPTH</sequence>
<evidence type="ECO:0000256" key="3">
    <source>
        <dbReference type="ARBA" id="ARBA00023027"/>
    </source>
</evidence>
<evidence type="ECO:0000259" key="5">
    <source>
        <dbReference type="Pfam" id="PF00171"/>
    </source>
</evidence>
<reference evidence="6" key="2">
    <citation type="submission" date="2020-09" db="EMBL/GenBank/DDBJ databases">
        <authorList>
            <person name="Sun Q."/>
            <person name="Zhou Y."/>
        </authorList>
    </citation>
    <scope>NUCLEOTIDE SEQUENCE</scope>
    <source>
        <strain evidence="6">CGMCC 1.12187</strain>
    </source>
</reference>
<dbReference type="Gene3D" id="3.40.309.10">
    <property type="entry name" value="Aldehyde Dehydrogenase, Chain A, domain 2"/>
    <property type="match status" value="1"/>
</dbReference>
<keyword evidence="7" id="KW-1185">Reference proteome</keyword>
<protein>
    <recommendedName>
        <fullName evidence="1">methylmalonate-semialdehyde dehydrogenase (CoA acylating)</fullName>
        <ecNumber evidence="1">1.2.1.27</ecNumber>
    </recommendedName>
</protein>
<dbReference type="InterPro" id="IPR016161">
    <property type="entry name" value="Ald_DH/histidinol_DH"/>
</dbReference>
<dbReference type="EMBL" id="BMEQ01000002">
    <property type="protein sequence ID" value="GGG47096.1"/>
    <property type="molecule type" value="Genomic_DNA"/>
</dbReference>
<dbReference type="FunFam" id="3.40.605.10:FF:000003">
    <property type="entry name" value="Methylmalonate-semialdehyde dehydrogenase [acylating]"/>
    <property type="match status" value="1"/>
</dbReference>
<feature type="domain" description="Aldehyde dehydrogenase" evidence="5">
    <location>
        <begin position="45"/>
        <end position="502"/>
    </location>
</feature>
<dbReference type="InterPro" id="IPR010061">
    <property type="entry name" value="MeMal-semiAld_DH"/>
</dbReference>